<evidence type="ECO:0000313" key="3">
    <source>
        <dbReference type="Proteomes" id="UP000253606"/>
    </source>
</evidence>
<keyword evidence="3" id="KW-1185">Reference proteome</keyword>
<dbReference type="PROSITE" id="PS50943">
    <property type="entry name" value="HTH_CROC1"/>
    <property type="match status" value="1"/>
</dbReference>
<name>A0A2Z5G9N2_9BACT</name>
<gene>
    <name evidence="2" type="ORF">ACPOL_6782</name>
</gene>
<dbReference type="AlphaFoldDB" id="A0A2Z5G9N2"/>
<evidence type="ECO:0000313" key="2">
    <source>
        <dbReference type="EMBL" id="AXC15992.1"/>
    </source>
</evidence>
<dbReference type="Proteomes" id="UP000253606">
    <property type="component" value="Plasmid pACPOL1"/>
</dbReference>
<sequence length="114" mass="12417">MELIVSQHLYPYLSNANEKALYARAVDGNAGYSDTVYSAFLSYAESPRSENPRAAPERGHSQEAFADVSGFHRTFMGTVERGESNVSFTNMAKIAAALKVPLQSWLPASMSSHG</sequence>
<keyword evidence="2" id="KW-0614">Plasmid</keyword>
<dbReference type="CDD" id="cd00093">
    <property type="entry name" value="HTH_XRE"/>
    <property type="match status" value="1"/>
</dbReference>
<dbReference type="EMBL" id="CP030841">
    <property type="protein sequence ID" value="AXC15992.1"/>
    <property type="molecule type" value="Genomic_DNA"/>
</dbReference>
<accession>A0A2Z5G9N2</accession>
<dbReference type="Pfam" id="PF01381">
    <property type="entry name" value="HTH_3"/>
    <property type="match status" value="1"/>
</dbReference>
<dbReference type="SUPFAM" id="SSF47413">
    <property type="entry name" value="lambda repressor-like DNA-binding domains"/>
    <property type="match status" value="1"/>
</dbReference>
<protein>
    <recommendedName>
        <fullName evidence="1">HTH cro/C1-type domain-containing protein</fullName>
    </recommendedName>
</protein>
<reference evidence="2 3" key="1">
    <citation type="journal article" date="2018" name="Front. Microbiol.">
        <title>Hydrolytic Capabilities as a Key to Environmental Success: Chitinolytic and Cellulolytic Acidobacteria From Acidic Sub-arctic Soils and Boreal Peatlands.</title>
        <authorList>
            <person name="Belova S.E."/>
            <person name="Ravin N.V."/>
            <person name="Pankratov T.A."/>
            <person name="Rakitin A.L."/>
            <person name="Ivanova A.A."/>
            <person name="Beletsky A.V."/>
            <person name="Mardanov A.V."/>
            <person name="Sinninghe Damste J.S."/>
            <person name="Dedysh S.N."/>
        </authorList>
    </citation>
    <scope>NUCLEOTIDE SEQUENCE [LARGE SCALE GENOMIC DNA]</scope>
    <source>
        <strain evidence="2 3">SBC82</strain>
        <plasmid evidence="3">pacpol1</plasmid>
    </source>
</reference>
<proteinExistence type="predicted"/>
<dbReference type="InterPro" id="IPR010982">
    <property type="entry name" value="Lambda_DNA-bd_dom_sf"/>
</dbReference>
<dbReference type="KEGG" id="abas:ACPOL_6782"/>
<geneLocation type="plasmid" evidence="3">
    <name>pacpol1</name>
</geneLocation>
<feature type="domain" description="HTH cro/C1-type" evidence="1">
    <location>
        <begin position="57"/>
        <end position="105"/>
    </location>
</feature>
<organism evidence="2 3">
    <name type="scientific">Acidisarcina polymorpha</name>
    <dbReference type="NCBI Taxonomy" id="2211140"/>
    <lineage>
        <taxon>Bacteria</taxon>
        <taxon>Pseudomonadati</taxon>
        <taxon>Acidobacteriota</taxon>
        <taxon>Terriglobia</taxon>
        <taxon>Terriglobales</taxon>
        <taxon>Acidobacteriaceae</taxon>
        <taxon>Acidisarcina</taxon>
    </lineage>
</organism>
<dbReference type="OrthoDB" id="9814553at2"/>
<dbReference type="GO" id="GO:0003677">
    <property type="term" value="F:DNA binding"/>
    <property type="evidence" value="ECO:0007669"/>
    <property type="project" value="InterPro"/>
</dbReference>
<evidence type="ECO:0000259" key="1">
    <source>
        <dbReference type="PROSITE" id="PS50943"/>
    </source>
</evidence>
<dbReference type="InterPro" id="IPR001387">
    <property type="entry name" value="Cro/C1-type_HTH"/>
</dbReference>
<dbReference type="Gene3D" id="1.10.260.40">
    <property type="entry name" value="lambda repressor-like DNA-binding domains"/>
    <property type="match status" value="1"/>
</dbReference>